<name>A0AA35SKV2_GEOBA</name>
<proteinExistence type="predicted"/>
<sequence length="42" mass="5210">MCTWMSTYTCMYIWSTDMDEYIHIRTRHTQHVFTVIMIIHVN</sequence>
<organism evidence="1 2">
    <name type="scientific">Geodia barretti</name>
    <name type="common">Barrett's horny sponge</name>
    <dbReference type="NCBI Taxonomy" id="519541"/>
    <lineage>
        <taxon>Eukaryota</taxon>
        <taxon>Metazoa</taxon>
        <taxon>Porifera</taxon>
        <taxon>Demospongiae</taxon>
        <taxon>Heteroscleromorpha</taxon>
        <taxon>Tetractinellida</taxon>
        <taxon>Astrophorina</taxon>
        <taxon>Geodiidae</taxon>
        <taxon>Geodia</taxon>
    </lineage>
</organism>
<evidence type="ECO:0000313" key="2">
    <source>
        <dbReference type="Proteomes" id="UP001174909"/>
    </source>
</evidence>
<keyword evidence="2" id="KW-1185">Reference proteome</keyword>
<reference evidence="1" key="1">
    <citation type="submission" date="2023-03" db="EMBL/GenBank/DDBJ databases">
        <authorList>
            <person name="Steffen K."/>
            <person name="Cardenas P."/>
        </authorList>
    </citation>
    <scope>NUCLEOTIDE SEQUENCE</scope>
</reference>
<gene>
    <name evidence="1" type="ORF">GBAR_LOCUS17557</name>
</gene>
<comment type="caution">
    <text evidence="1">The sequence shown here is derived from an EMBL/GenBank/DDBJ whole genome shotgun (WGS) entry which is preliminary data.</text>
</comment>
<dbReference type="AlphaFoldDB" id="A0AA35SKV2"/>
<accession>A0AA35SKV2</accession>
<evidence type="ECO:0000313" key="1">
    <source>
        <dbReference type="EMBL" id="CAI8030933.1"/>
    </source>
</evidence>
<dbReference type="Proteomes" id="UP001174909">
    <property type="component" value="Unassembled WGS sequence"/>
</dbReference>
<protein>
    <submittedName>
        <fullName evidence="1">Uncharacterized protein</fullName>
    </submittedName>
</protein>
<dbReference type="EMBL" id="CASHTH010002507">
    <property type="protein sequence ID" value="CAI8030933.1"/>
    <property type="molecule type" value="Genomic_DNA"/>
</dbReference>